<dbReference type="CDD" id="cd00519">
    <property type="entry name" value="Lipase_3"/>
    <property type="match status" value="1"/>
</dbReference>
<name>A0ABW1NMD7_9ACTN</name>
<sequence>MASVETTRNNRQAEKSVPAGQSGVGKVIASGRKAGEFLTTEWEERLRDALETEGRWARVAKAPSYEEMRPYGHQETAGFPVYKDLENRLADAAEHPDPAIAHVMAVCSAYAYSDPRTLSMIMARMGLEDNRVEMIRSSVDAMLIRSTAFLIRGATGRTAILCYRGTGPLDFINWLSDIDVDPERIGYQLGDPCATVHAGAYRNVRATRYEVMNALRRASGPRSSARPGDGMDGSGNEGGLEALYITGHSMGGGMASLMAVMMRHERKYRETLGDRLKAVYTYGQPMIGDKAFAEACEADEFLRDKVIRYTYDCDVVPHLPSAANGPFRHFGRELHYRIPHLRNGVLGILAQAGCVGIARKGHWEARRRPAQQMPTMAGIPMAAMSYMARRLRATRSLPVVYSMDDHMPQHYVSALTPPGVRDEFGD</sequence>
<keyword evidence="4" id="KW-1185">Reference proteome</keyword>
<dbReference type="Pfam" id="PF01764">
    <property type="entry name" value="Lipase_3"/>
    <property type="match status" value="1"/>
</dbReference>
<feature type="region of interest" description="Disordered" evidence="1">
    <location>
        <begin position="1"/>
        <end position="24"/>
    </location>
</feature>
<dbReference type="Proteomes" id="UP001596137">
    <property type="component" value="Unassembled WGS sequence"/>
</dbReference>
<feature type="domain" description="Fungal lipase-type" evidence="2">
    <location>
        <begin position="163"/>
        <end position="321"/>
    </location>
</feature>
<dbReference type="Gene3D" id="3.40.50.1820">
    <property type="entry name" value="alpha/beta hydrolase"/>
    <property type="match status" value="1"/>
</dbReference>
<evidence type="ECO:0000313" key="3">
    <source>
        <dbReference type="EMBL" id="MFC6084544.1"/>
    </source>
</evidence>
<keyword evidence="3" id="KW-0378">Hydrolase</keyword>
<dbReference type="RefSeq" id="WP_380757719.1">
    <property type="nucleotide sequence ID" value="NZ_JBHSRF010000044.1"/>
</dbReference>
<dbReference type="PANTHER" id="PTHR45856">
    <property type="entry name" value="ALPHA/BETA-HYDROLASES SUPERFAMILY PROTEIN"/>
    <property type="match status" value="1"/>
</dbReference>
<gene>
    <name evidence="3" type="ORF">ACFP1K_25525</name>
</gene>
<dbReference type="InterPro" id="IPR051218">
    <property type="entry name" value="Sec_MonoDiacylglyc_Lipase"/>
</dbReference>
<protein>
    <submittedName>
        <fullName evidence="3">Lipase family protein</fullName>
        <ecNumber evidence="3">3.1.1.-</ecNumber>
    </submittedName>
</protein>
<dbReference type="InterPro" id="IPR029058">
    <property type="entry name" value="AB_hydrolase_fold"/>
</dbReference>
<proteinExistence type="predicted"/>
<dbReference type="InterPro" id="IPR002921">
    <property type="entry name" value="Fungal_lipase-type"/>
</dbReference>
<dbReference type="GO" id="GO:0016787">
    <property type="term" value="F:hydrolase activity"/>
    <property type="evidence" value="ECO:0007669"/>
    <property type="project" value="UniProtKB-KW"/>
</dbReference>
<evidence type="ECO:0000313" key="4">
    <source>
        <dbReference type="Proteomes" id="UP001596137"/>
    </source>
</evidence>
<dbReference type="EMBL" id="JBHSRF010000044">
    <property type="protein sequence ID" value="MFC6084544.1"/>
    <property type="molecule type" value="Genomic_DNA"/>
</dbReference>
<accession>A0ABW1NMD7</accession>
<reference evidence="4" key="1">
    <citation type="journal article" date="2019" name="Int. J. Syst. Evol. Microbiol.">
        <title>The Global Catalogue of Microorganisms (GCM) 10K type strain sequencing project: providing services to taxonomists for standard genome sequencing and annotation.</title>
        <authorList>
            <consortium name="The Broad Institute Genomics Platform"/>
            <consortium name="The Broad Institute Genome Sequencing Center for Infectious Disease"/>
            <person name="Wu L."/>
            <person name="Ma J."/>
        </authorList>
    </citation>
    <scope>NUCLEOTIDE SEQUENCE [LARGE SCALE GENOMIC DNA]</scope>
    <source>
        <strain evidence="4">JCM 30346</strain>
    </source>
</reference>
<dbReference type="EC" id="3.1.1.-" evidence="3"/>
<organism evidence="3 4">
    <name type="scientific">Sphaerisporangium aureirubrum</name>
    <dbReference type="NCBI Taxonomy" id="1544736"/>
    <lineage>
        <taxon>Bacteria</taxon>
        <taxon>Bacillati</taxon>
        <taxon>Actinomycetota</taxon>
        <taxon>Actinomycetes</taxon>
        <taxon>Streptosporangiales</taxon>
        <taxon>Streptosporangiaceae</taxon>
        <taxon>Sphaerisporangium</taxon>
    </lineage>
</organism>
<comment type="caution">
    <text evidence="3">The sequence shown here is derived from an EMBL/GenBank/DDBJ whole genome shotgun (WGS) entry which is preliminary data.</text>
</comment>
<feature type="compositionally biased region" description="Polar residues" evidence="1">
    <location>
        <begin position="1"/>
        <end position="10"/>
    </location>
</feature>
<dbReference type="SUPFAM" id="SSF53474">
    <property type="entry name" value="alpha/beta-Hydrolases"/>
    <property type="match status" value="1"/>
</dbReference>
<evidence type="ECO:0000256" key="1">
    <source>
        <dbReference type="SAM" id="MobiDB-lite"/>
    </source>
</evidence>
<evidence type="ECO:0000259" key="2">
    <source>
        <dbReference type="Pfam" id="PF01764"/>
    </source>
</evidence>
<dbReference type="PANTHER" id="PTHR45856:SF11">
    <property type="entry name" value="FUNGAL LIPASE-LIKE DOMAIN-CONTAINING PROTEIN"/>
    <property type="match status" value="1"/>
</dbReference>